<dbReference type="PANTHER" id="PTHR40050:SF1">
    <property type="entry name" value="INNER SPORE COAT PROTEIN H"/>
    <property type="match status" value="1"/>
</dbReference>
<proteinExistence type="predicted"/>
<evidence type="ECO:0000313" key="2">
    <source>
        <dbReference type="Proteomes" id="UP000252008"/>
    </source>
</evidence>
<reference evidence="1 2" key="1">
    <citation type="submission" date="2018-05" db="EMBL/GenBank/DDBJ databases">
        <authorList>
            <consortium name="IHU Genomes"/>
        </authorList>
    </citation>
    <scope>NUCLEOTIDE SEQUENCE [LARGE SCALE GENOMIC DNA]</scope>
    <source>
        <strain evidence="1 2">P7335</strain>
    </source>
</reference>
<dbReference type="Proteomes" id="UP000252008">
    <property type="component" value="Unassembled WGS sequence"/>
</dbReference>
<accession>A0A375YD94</accession>
<gene>
    <name evidence="1" type="ORF">MPP7335_00797</name>
</gene>
<keyword evidence="2" id="KW-1185">Reference proteome</keyword>
<dbReference type="AlphaFoldDB" id="A0A375YD94"/>
<evidence type="ECO:0000313" key="1">
    <source>
        <dbReference type="EMBL" id="SRX79064.1"/>
    </source>
</evidence>
<organism evidence="1 2">
    <name type="scientific">Mycolicibacterium parafortuitum</name>
    <name type="common">Mycobacterium parafortuitum</name>
    <dbReference type="NCBI Taxonomy" id="39692"/>
    <lineage>
        <taxon>Bacteria</taxon>
        <taxon>Bacillati</taxon>
        <taxon>Actinomycetota</taxon>
        <taxon>Actinomycetes</taxon>
        <taxon>Mycobacteriales</taxon>
        <taxon>Mycobacteriaceae</taxon>
        <taxon>Mycolicibacterium</taxon>
    </lineage>
</organism>
<dbReference type="PANTHER" id="PTHR40050">
    <property type="entry name" value="INNER SPORE COAT PROTEIN H"/>
    <property type="match status" value="1"/>
</dbReference>
<sequence>MATPAAAPPPKRRLAHRVPIRLRQHWKLLTVLAAVAVGLSAAFGQTMIRPYITGDISVVTSAITEDIAGTVDLFDTTVAHTVSIDISPAEYADMISAYEKDGAKKWVNADLVIDGTAIPDAAVRLKGNSTLMALRGGFPPGKPDAPGPGAASFSQFMGGVGAADADDPTSLPLLISFDENADGRGYQGMTELSVRPGTPVLNEALALSLTAATGQPTQRYGYATYTINGQTTTRLLLEHPDEGYAQSLFDSDGYLYKADASSALEFAGTDQSVYAEKFKQLNSSDNGTLAPVINFLQWLDRADTEEFDAHLADWVDVDSFARYVATQNLLVNADDMAGPGQNYYLWYDLKTRKLSVISWDLNLAMTGEATIGPDDAVRLPPPPSGMPAPPTGMFGSKGPKIGNPLRDRFLASQRFTALYHDAYWQLYDQMYADGRAHALLDEIAATVPVTDGLSTADLAEKVASMHTWIDQRTAALDELRAG</sequence>
<dbReference type="RefSeq" id="WP_083142533.1">
    <property type="nucleotide sequence ID" value="NZ_MVID01000004.1"/>
</dbReference>
<name>A0A375YD94_MYCPF</name>
<dbReference type="STRING" id="39692.BST38_06945"/>
<protein>
    <recommendedName>
        <fullName evidence="3">Spore coat protein CotH</fullName>
    </recommendedName>
</protein>
<dbReference type="EMBL" id="UEGS01000001">
    <property type="protein sequence ID" value="SRX79064.1"/>
    <property type="molecule type" value="Genomic_DNA"/>
</dbReference>
<dbReference type="Pfam" id="PF08757">
    <property type="entry name" value="CotH"/>
    <property type="match status" value="1"/>
</dbReference>
<evidence type="ECO:0008006" key="3">
    <source>
        <dbReference type="Google" id="ProtNLM"/>
    </source>
</evidence>
<dbReference type="InterPro" id="IPR014867">
    <property type="entry name" value="Spore_coat_CotH_CotH2/3/7"/>
</dbReference>